<evidence type="ECO:0000256" key="1">
    <source>
        <dbReference type="ARBA" id="ARBA00004123"/>
    </source>
</evidence>
<evidence type="ECO:0000256" key="4">
    <source>
        <dbReference type="ARBA" id="ARBA00023015"/>
    </source>
</evidence>
<keyword evidence="11" id="KW-0812">Transmembrane</keyword>
<evidence type="ECO:0000256" key="6">
    <source>
        <dbReference type="ARBA" id="ARBA00023159"/>
    </source>
</evidence>
<dbReference type="SUPFAM" id="SSF47954">
    <property type="entry name" value="Cyclin-like"/>
    <property type="match status" value="2"/>
</dbReference>
<evidence type="ECO:0000256" key="7">
    <source>
        <dbReference type="ARBA" id="ARBA00023163"/>
    </source>
</evidence>
<evidence type="ECO:0000256" key="8">
    <source>
        <dbReference type="ARBA" id="ARBA00023242"/>
    </source>
</evidence>
<dbReference type="OrthoDB" id="10266018at2759"/>
<dbReference type="InterPro" id="IPR043198">
    <property type="entry name" value="Cyclin/Ssn8"/>
</dbReference>
<comment type="caution">
    <text evidence="13">The sequence shown here is derived from an EMBL/GenBank/DDBJ whole genome shotgun (WGS) entry which is preliminary data.</text>
</comment>
<keyword evidence="6" id="KW-0010">Activator</keyword>
<evidence type="ECO:0000313" key="13">
    <source>
        <dbReference type="EMBL" id="RSH80264.1"/>
    </source>
</evidence>
<dbReference type="GO" id="GO:0016538">
    <property type="term" value="F:cyclin-dependent protein serine/threonine kinase regulator activity"/>
    <property type="evidence" value="ECO:0007669"/>
    <property type="project" value="InterPro"/>
</dbReference>
<accession>A0A427XND3</accession>
<dbReference type="AlphaFoldDB" id="A0A427XND3"/>
<keyword evidence="8" id="KW-0539">Nucleus</keyword>
<feature type="region of interest" description="Disordered" evidence="10">
    <location>
        <begin position="398"/>
        <end position="421"/>
    </location>
</feature>
<dbReference type="InterPro" id="IPR006671">
    <property type="entry name" value="Cyclin_N"/>
</dbReference>
<evidence type="ECO:0000256" key="9">
    <source>
        <dbReference type="RuleBase" id="RU000383"/>
    </source>
</evidence>
<proteinExistence type="inferred from homology"/>
<organism evidence="13 14">
    <name type="scientific">Apiotrichum porosum</name>
    <dbReference type="NCBI Taxonomy" id="105984"/>
    <lineage>
        <taxon>Eukaryota</taxon>
        <taxon>Fungi</taxon>
        <taxon>Dikarya</taxon>
        <taxon>Basidiomycota</taxon>
        <taxon>Agaricomycotina</taxon>
        <taxon>Tremellomycetes</taxon>
        <taxon>Trichosporonales</taxon>
        <taxon>Trichosporonaceae</taxon>
        <taxon>Apiotrichum</taxon>
    </lineage>
</organism>
<comment type="subcellular location">
    <subcellularLocation>
        <location evidence="1">Nucleus</location>
    </subcellularLocation>
</comment>
<feature type="compositionally biased region" description="Low complexity" evidence="10">
    <location>
        <begin position="197"/>
        <end position="210"/>
    </location>
</feature>
<dbReference type="FunFam" id="1.10.472.10:FF:000076">
    <property type="entry name" value="RNA polymerase II holoenzyme cyclin-like subunit"/>
    <property type="match status" value="1"/>
</dbReference>
<dbReference type="GO" id="GO:0006357">
    <property type="term" value="P:regulation of transcription by RNA polymerase II"/>
    <property type="evidence" value="ECO:0007669"/>
    <property type="project" value="InterPro"/>
</dbReference>
<dbReference type="InterPro" id="IPR013763">
    <property type="entry name" value="Cyclin-like_dom"/>
</dbReference>
<name>A0A427XND3_9TREE</name>
<dbReference type="RefSeq" id="XP_028475211.1">
    <property type="nucleotide sequence ID" value="XM_028624139.1"/>
</dbReference>
<evidence type="ECO:0000259" key="12">
    <source>
        <dbReference type="SMART" id="SM00385"/>
    </source>
</evidence>
<feature type="compositionally biased region" description="Basic and acidic residues" evidence="10">
    <location>
        <begin position="171"/>
        <end position="196"/>
    </location>
</feature>
<dbReference type="CDD" id="cd20513">
    <property type="entry name" value="CYCLIN_CCNC_rpt1"/>
    <property type="match status" value="1"/>
</dbReference>
<evidence type="ECO:0000256" key="11">
    <source>
        <dbReference type="SAM" id="Phobius"/>
    </source>
</evidence>
<keyword evidence="5 9" id="KW-0195">Cyclin</keyword>
<gene>
    <name evidence="13" type="primary">SSN8</name>
    <name evidence="13" type="ORF">EHS24_008837</name>
</gene>
<comment type="similarity">
    <text evidence="2">Belongs to the cyclin family. Cyclin C subfamily.</text>
</comment>
<keyword evidence="14" id="KW-1185">Reference proteome</keyword>
<dbReference type="InterPro" id="IPR036915">
    <property type="entry name" value="Cyclin-like_sf"/>
</dbReference>
<dbReference type="EMBL" id="RSCE01000008">
    <property type="protein sequence ID" value="RSH80264.1"/>
    <property type="molecule type" value="Genomic_DNA"/>
</dbReference>
<feature type="region of interest" description="Disordered" evidence="10">
    <location>
        <begin position="168"/>
        <end position="216"/>
    </location>
</feature>
<evidence type="ECO:0000256" key="3">
    <source>
        <dbReference type="ARBA" id="ARBA00022491"/>
    </source>
</evidence>
<protein>
    <submittedName>
        <fullName evidence="13">RNA polymerase II holoenzyme cyclin-like subunit</fullName>
    </submittedName>
</protein>
<dbReference type="GO" id="GO:0005634">
    <property type="term" value="C:nucleus"/>
    <property type="evidence" value="ECO:0007669"/>
    <property type="project" value="UniProtKB-SubCell"/>
</dbReference>
<keyword evidence="7" id="KW-0804">Transcription</keyword>
<keyword evidence="11" id="KW-1133">Transmembrane helix</keyword>
<dbReference type="Proteomes" id="UP000279236">
    <property type="component" value="Unassembled WGS sequence"/>
</dbReference>
<dbReference type="STRING" id="105984.A0A427XND3"/>
<dbReference type="Pfam" id="PF00134">
    <property type="entry name" value="Cyclin_N"/>
    <property type="match status" value="1"/>
</dbReference>
<feature type="transmembrane region" description="Helical" evidence="11">
    <location>
        <begin position="259"/>
        <end position="280"/>
    </location>
</feature>
<evidence type="ECO:0000313" key="14">
    <source>
        <dbReference type="Proteomes" id="UP000279236"/>
    </source>
</evidence>
<evidence type="ECO:0000256" key="10">
    <source>
        <dbReference type="SAM" id="MobiDB-lite"/>
    </source>
</evidence>
<dbReference type="PANTHER" id="PTHR10026">
    <property type="entry name" value="CYCLIN"/>
    <property type="match status" value="1"/>
</dbReference>
<dbReference type="Gene3D" id="1.10.472.10">
    <property type="entry name" value="Cyclin-like"/>
    <property type="match status" value="2"/>
</dbReference>
<keyword evidence="11" id="KW-0472">Membrane</keyword>
<keyword evidence="4" id="KW-0805">Transcription regulation</keyword>
<evidence type="ECO:0000256" key="2">
    <source>
        <dbReference type="ARBA" id="ARBA00008638"/>
    </source>
</evidence>
<dbReference type="GeneID" id="39593380"/>
<feature type="domain" description="Cyclin-like" evidence="12">
    <location>
        <begin position="46"/>
        <end position="139"/>
    </location>
</feature>
<keyword evidence="3" id="KW-0678">Repressor</keyword>
<sequence>MSSNFYASTHASYWLLTRSELQTARETDLKYATAHQLYCLNIFFASLIQKLGKRLLLRQVPIATATVYFRRFYTKNAVCETNPYLVLAACVFVAAKIEETPVHIKSVVAEAKVVFAEHNIKMFPAEAHKLGEMEFYLLEDLDFHLVVFHPYRALANILGREPADAGRYPKTRVEEDADVRKQEAEDRKKREDEARRAAGPGAAGVKALALPEEEGESEAERVRRLMYRGSGEGLMEIDEGTMQIAWFTINDTFRTDAPLLYPPYIIALAAVYIAFTLTTMSGASARTRSSTQISSVANSLETNTALGLPPPPTSPAEFLASFEVSLPTLFACVQDIICLYPVWEAFEPTPQRASVNGSASAAAAAAAAAAGNQPPKPAGIKFGPEDAEALVRRMIEEHMVDVGHPDNAGKSTPEAARKRTR</sequence>
<evidence type="ECO:0000256" key="5">
    <source>
        <dbReference type="ARBA" id="ARBA00023127"/>
    </source>
</evidence>
<reference evidence="13 14" key="1">
    <citation type="submission" date="2018-11" db="EMBL/GenBank/DDBJ databases">
        <title>Genome sequence of Apiotrichum porosum DSM 27194.</title>
        <authorList>
            <person name="Aliyu H."/>
            <person name="Gorte O."/>
            <person name="Ochsenreither K."/>
        </authorList>
    </citation>
    <scope>NUCLEOTIDE SEQUENCE [LARGE SCALE GENOMIC DNA]</scope>
    <source>
        <strain evidence="13 14">DSM 27194</strain>
    </source>
</reference>
<dbReference type="SMART" id="SM00385">
    <property type="entry name" value="CYCLIN"/>
    <property type="match status" value="2"/>
</dbReference>
<feature type="domain" description="Cyclin-like" evidence="12">
    <location>
        <begin position="224"/>
        <end position="338"/>
    </location>
</feature>